<accession>A0AAE2SCJ7</accession>
<keyword evidence="5 8" id="KW-0521">NADP</keyword>
<gene>
    <name evidence="10" type="ORF">JIN83_05610</name>
</gene>
<evidence type="ECO:0000259" key="9">
    <source>
        <dbReference type="PROSITE" id="PS51330"/>
    </source>
</evidence>
<dbReference type="SUPFAM" id="SSF53597">
    <property type="entry name" value="Dihydrofolate reductase-like"/>
    <property type="match status" value="1"/>
</dbReference>
<comment type="function">
    <text evidence="7 8">Key enzyme in folate metabolism. Catalyzes an essential reaction for de novo glycine and purine synthesis, and for DNA precursor synthesis.</text>
</comment>
<comment type="similarity">
    <text evidence="2 8">Belongs to the dihydrofolate reductase family.</text>
</comment>
<evidence type="ECO:0000313" key="10">
    <source>
        <dbReference type="EMBL" id="MBK1854424.1"/>
    </source>
</evidence>
<name>A0AAE2SCJ7_9BACT</name>
<evidence type="ECO:0000256" key="5">
    <source>
        <dbReference type="ARBA" id="ARBA00022857"/>
    </source>
</evidence>
<dbReference type="PROSITE" id="PS51330">
    <property type="entry name" value="DHFR_2"/>
    <property type="match status" value="1"/>
</dbReference>
<proteinExistence type="inferred from homology"/>
<dbReference type="EC" id="1.5.1.3" evidence="3 8"/>
<evidence type="ECO:0000256" key="7">
    <source>
        <dbReference type="ARBA" id="ARBA00025067"/>
    </source>
</evidence>
<evidence type="ECO:0000256" key="2">
    <source>
        <dbReference type="ARBA" id="ARBA00009539"/>
    </source>
</evidence>
<dbReference type="PANTHER" id="PTHR48069:SF3">
    <property type="entry name" value="DIHYDROFOLATE REDUCTASE"/>
    <property type="match status" value="1"/>
</dbReference>
<comment type="pathway">
    <text evidence="1 8">Cofactor biosynthesis; tetrahydrofolate biosynthesis; 5,6,7,8-tetrahydrofolate from 7,8-dihydrofolate: step 1/1.</text>
</comment>
<organism evidence="10 11">
    <name type="scientific">Oceaniferula flava</name>
    <dbReference type="NCBI Taxonomy" id="2800421"/>
    <lineage>
        <taxon>Bacteria</taxon>
        <taxon>Pseudomonadati</taxon>
        <taxon>Verrucomicrobiota</taxon>
        <taxon>Verrucomicrobiia</taxon>
        <taxon>Verrucomicrobiales</taxon>
        <taxon>Verrucomicrobiaceae</taxon>
        <taxon>Oceaniferula</taxon>
    </lineage>
</organism>
<dbReference type="GO" id="GO:0046452">
    <property type="term" value="P:dihydrofolate metabolic process"/>
    <property type="evidence" value="ECO:0007669"/>
    <property type="project" value="TreeGrafter"/>
</dbReference>
<evidence type="ECO:0000256" key="1">
    <source>
        <dbReference type="ARBA" id="ARBA00004903"/>
    </source>
</evidence>
<keyword evidence="6 8" id="KW-0560">Oxidoreductase</keyword>
<evidence type="ECO:0000256" key="8">
    <source>
        <dbReference type="PIRNR" id="PIRNR000194"/>
    </source>
</evidence>
<dbReference type="Pfam" id="PF00186">
    <property type="entry name" value="DHFR_1"/>
    <property type="match status" value="1"/>
</dbReference>
<sequence>MKLTAIVAMTSERIIGKDGGLPWHLPEDLKVFKKYTTGHPIVMGRKTWDSIGFPLPKRQSIVLTRDSEWSAEGAEVIHTPADLANLELMDPEVYIIGGAQVYELFMDQLDEILLSYVYEKHPGDTKLPEFEPYFPVVTVEEKYDTFELRRYSK</sequence>
<dbReference type="PANTHER" id="PTHR48069">
    <property type="entry name" value="DIHYDROFOLATE REDUCTASE"/>
    <property type="match status" value="1"/>
</dbReference>
<dbReference type="EMBL" id="JAENIG010000003">
    <property type="protein sequence ID" value="MBK1854424.1"/>
    <property type="molecule type" value="Genomic_DNA"/>
</dbReference>
<dbReference type="RefSeq" id="WP_309489031.1">
    <property type="nucleotide sequence ID" value="NZ_JAENIG010000003.1"/>
</dbReference>
<dbReference type="CDD" id="cd00209">
    <property type="entry name" value="DHFR"/>
    <property type="match status" value="1"/>
</dbReference>
<dbReference type="GO" id="GO:0004146">
    <property type="term" value="F:dihydrofolate reductase activity"/>
    <property type="evidence" value="ECO:0007669"/>
    <property type="project" value="UniProtKB-EC"/>
</dbReference>
<dbReference type="AlphaFoldDB" id="A0AAE2SCJ7"/>
<dbReference type="InterPro" id="IPR001796">
    <property type="entry name" value="DHFR_dom"/>
</dbReference>
<dbReference type="InterPro" id="IPR024072">
    <property type="entry name" value="DHFR-like_dom_sf"/>
</dbReference>
<dbReference type="GO" id="GO:0005829">
    <property type="term" value="C:cytosol"/>
    <property type="evidence" value="ECO:0007669"/>
    <property type="project" value="TreeGrafter"/>
</dbReference>
<dbReference type="GO" id="GO:0006730">
    <property type="term" value="P:one-carbon metabolic process"/>
    <property type="evidence" value="ECO:0007669"/>
    <property type="project" value="UniProtKB-KW"/>
</dbReference>
<protein>
    <recommendedName>
        <fullName evidence="3 8">Dihydrofolate reductase</fullName>
        <ecNumber evidence="3 8">1.5.1.3</ecNumber>
    </recommendedName>
</protein>
<reference evidence="10" key="1">
    <citation type="submission" date="2021-01" db="EMBL/GenBank/DDBJ databases">
        <title>Modified the classification status of verrucomicrobia.</title>
        <authorList>
            <person name="Feng X."/>
        </authorList>
    </citation>
    <scope>NUCLEOTIDE SEQUENCE</scope>
    <source>
        <strain evidence="10">5K15</strain>
    </source>
</reference>
<evidence type="ECO:0000313" key="11">
    <source>
        <dbReference type="Proteomes" id="UP000634206"/>
    </source>
</evidence>
<comment type="caution">
    <text evidence="10">The sequence shown here is derived from an EMBL/GenBank/DDBJ whole genome shotgun (WGS) entry which is preliminary data.</text>
</comment>
<keyword evidence="11" id="KW-1185">Reference proteome</keyword>
<dbReference type="Proteomes" id="UP000634206">
    <property type="component" value="Unassembled WGS sequence"/>
</dbReference>
<comment type="catalytic activity">
    <reaction evidence="8">
        <text>(6S)-5,6,7,8-tetrahydrofolate + NADP(+) = 7,8-dihydrofolate + NADPH + H(+)</text>
        <dbReference type="Rhea" id="RHEA:15009"/>
        <dbReference type="ChEBI" id="CHEBI:15378"/>
        <dbReference type="ChEBI" id="CHEBI:57451"/>
        <dbReference type="ChEBI" id="CHEBI:57453"/>
        <dbReference type="ChEBI" id="CHEBI:57783"/>
        <dbReference type="ChEBI" id="CHEBI:58349"/>
        <dbReference type="EC" id="1.5.1.3"/>
    </reaction>
</comment>
<dbReference type="Gene3D" id="3.40.430.10">
    <property type="entry name" value="Dihydrofolate Reductase, subunit A"/>
    <property type="match status" value="1"/>
</dbReference>
<keyword evidence="4 8" id="KW-0554">One-carbon metabolism</keyword>
<evidence type="ECO:0000256" key="6">
    <source>
        <dbReference type="ARBA" id="ARBA00023002"/>
    </source>
</evidence>
<dbReference type="GO" id="GO:0046654">
    <property type="term" value="P:tetrahydrofolate biosynthetic process"/>
    <property type="evidence" value="ECO:0007669"/>
    <property type="project" value="InterPro"/>
</dbReference>
<dbReference type="GO" id="GO:0050661">
    <property type="term" value="F:NADP binding"/>
    <property type="evidence" value="ECO:0007669"/>
    <property type="project" value="InterPro"/>
</dbReference>
<evidence type="ECO:0000256" key="4">
    <source>
        <dbReference type="ARBA" id="ARBA00022563"/>
    </source>
</evidence>
<dbReference type="PIRSF" id="PIRSF000194">
    <property type="entry name" value="DHFR"/>
    <property type="match status" value="1"/>
</dbReference>
<evidence type="ECO:0000256" key="3">
    <source>
        <dbReference type="ARBA" id="ARBA00012856"/>
    </source>
</evidence>
<dbReference type="PRINTS" id="PR00070">
    <property type="entry name" value="DHFR"/>
</dbReference>
<feature type="domain" description="DHFR" evidence="9">
    <location>
        <begin position="2"/>
        <end position="153"/>
    </location>
</feature>
<dbReference type="GO" id="GO:0046655">
    <property type="term" value="P:folic acid metabolic process"/>
    <property type="evidence" value="ECO:0007669"/>
    <property type="project" value="TreeGrafter"/>
</dbReference>
<dbReference type="InterPro" id="IPR012259">
    <property type="entry name" value="DHFR"/>
</dbReference>